<dbReference type="PANTHER" id="PTHR13028:SF0">
    <property type="entry name" value="RRNA-PROCESSING PROTEIN EBP2-RELATED"/>
    <property type="match status" value="1"/>
</dbReference>
<evidence type="ECO:0000256" key="2">
    <source>
        <dbReference type="ARBA" id="ARBA00007336"/>
    </source>
</evidence>
<evidence type="ECO:0000256" key="5">
    <source>
        <dbReference type="ARBA" id="ARBA00023242"/>
    </source>
</evidence>
<dbReference type="GO" id="GO:0034399">
    <property type="term" value="C:nuclear periphery"/>
    <property type="evidence" value="ECO:0007669"/>
    <property type="project" value="TreeGrafter"/>
</dbReference>
<comment type="similarity">
    <text evidence="2">Belongs to the EBP2 family.</text>
</comment>
<accession>A0AA89BGI5</accession>
<dbReference type="PANTHER" id="PTHR13028">
    <property type="entry name" value="RRNA PROCESSING PROTEIN EBNA1-BINDING PROTEIN-RELATED"/>
    <property type="match status" value="1"/>
</dbReference>
<feature type="compositionally biased region" description="Basic and acidic residues" evidence="6">
    <location>
        <begin position="87"/>
        <end position="98"/>
    </location>
</feature>
<evidence type="ECO:0000313" key="7">
    <source>
        <dbReference type="EMBL" id="KAK3040108.1"/>
    </source>
</evidence>
<keyword evidence="4" id="KW-0175">Coiled coil</keyword>
<dbReference type="GO" id="GO:0030687">
    <property type="term" value="C:preribosome, large subunit precursor"/>
    <property type="evidence" value="ECO:0007669"/>
    <property type="project" value="TreeGrafter"/>
</dbReference>
<dbReference type="GO" id="GO:0006364">
    <property type="term" value="P:rRNA processing"/>
    <property type="evidence" value="ECO:0007669"/>
    <property type="project" value="TreeGrafter"/>
</dbReference>
<evidence type="ECO:0000313" key="8">
    <source>
        <dbReference type="Proteomes" id="UP001188597"/>
    </source>
</evidence>
<name>A0AA89BGI5_9ASTE</name>
<keyword evidence="8" id="KW-1185">Reference proteome</keyword>
<reference evidence="7" key="1">
    <citation type="submission" date="2022-12" db="EMBL/GenBank/DDBJ databases">
        <title>Draft genome assemblies for two species of Escallonia (Escalloniales).</title>
        <authorList>
            <person name="Chanderbali A."/>
            <person name="Dervinis C."/>
            <person name="Anghel I."/>
            <person name="Soltis D."/>
            <person name="Soltis P."/>
            <person name="Zapata F."/>
        </authorList>
    </citation>
    <scope>NUCLEOTIDE SEQUENCE</scope>
    <source>
        <strain evidence="7">UCBG64.0493</strain>
        <tissue evidence="7">Leaf</tissue>
    </source>
</reference>
<keyword evidence="5" id="KW-0539">Nucleus</keyword>
<dbReference type="GO" id="GO:0042273">
    <property type="term" value="P:ribosomal large subunit biogenesis"/>
    <property type="evidence" value="ECO:0007669"/>
    <property type="project" value="TreeGrafter"/>
</dbReference>
<evidence type="ECO:0000256" key="1">
    <source>
        <dbReference type="ARBA" id="ARBA00004604"/>
    </source>
</evidence>
<protein>
    <submittedName>
        <fullName evidence="7">Uncharacterized protein</fullName>
    </submittedName>
</protein>
<dbReference type="InterPro" id="IPR008610">
    <property type="entry name" value="Ebp2"/>
</dbReference>
<evidence type="ECO:0000256" key="4">
    <source>
        <dbReference type="ARBA" id="ARBA00023054"/>
    </source>
</evidence>
<dbReference type="GO" id="GO:0005730">
    <property type="term" value="C:nucleolus"/>
    <property type="evidence" value="ECO:0007669"/>
    <property type="project" value="UniProtKB-SubCell"/>
</dbReference>
<evidence type="ECO:0000256" key="6">
    <source>
        <dbReference type="SAM" id="MobiDB-lite"/>
    </source>
</evidence>
<comment type="caution">
    <text evidence="7">The sequence shown here is derived from an EMBL/GenBank/DDBJ whole genome shotgun (WGS) entry which is preliminary data.</text>
</comment>
<feature type="region of interest" description="Disordered" evidence="6">
    <location>
        <begin position="87"/>
        <end position="108"/>
    </location>
</feature>
<dbReference type="EMBL" id="JAVXUP010000061">
    <property type="protein sequence ID" value="KAK3040108.1"/>
    <property type="molecule type" value="Genomic_DNA"/>
</dbReference>
<dbReference type="AlphaFoldDB" id="A0AA89BGI5"/>
<keyword evidence="3" id="KW-0690">Ribosome biogenesis</keyword>
<evidence type="ECO:0000256" key="3">
    <source>
        <dbReference type="ARBA" id="ARBA00022517"/>
    </source>
</evidence>
<gene>
    <name evidence="7" type="ORF">RJ639_027834</name>
</gene>
<organism evidence="7 8">
    <name type="scientific">Escallonia herrerae</name>
    <dbReference type="NCBI Taxonomy" id="1293975"/>
    <lineage>
        <taxon>Eukaryota</taxon>
        <taxon>Viridiplantae</taxon>
        <taxon>Streptophyta</taxon>
        <taxon>Embryophyta</taxon>
        <taxon>Tracheophyta</taxon>
        <taxon>Spermatophyta</taxon>
        <taxon>Magnoliopsida</taxon>
        <taxon>eudicotyledons</taxon>
        <taxon>Gunneridae</taxon>
        <taxon>Pentapetalae</taxon>
        <taxon>asterids</taxon>
        <taxon>campanulids</taxon>
        <taxon>Escalloniales</taxon>
        <taxon>Escalloniaceae</taxon>
        <taxon>Escallonia</taxon>
    </lineage>
</organism>
<sequence length="137" mass="16131">MEPSKNSIYNREGLLDNLEDISWPEDVEWLHKLSIDIHQEQEVNVNDDLNRELAFYTQAFSKLTSHTDDENEVADVSRTFEKEVPDDNRVVCEDKNSSEEEGDREGDELRKRIEDFIDKVNRGWKAERLRTSPSYVQ</sequence>
<dbReference type="Pfam" id="PF05890">
    <property type="entry name" value="Ebp2"/>
    <property type="match status" value="1"/>
</dbReference>
<dbReference type="Proteomes" id="UP001188597">
    <property type="component" value="Unassembled WGS sequence"/>
</dbReference>
<comment type="subcellular location">
    <subcellularLocation>
        <location evidence="1">Nucleus</location>
        <location evidence="1">Nucleolus</location>
    </subcellularLocation>
</comment>
<proteinExistence type="inferred from homology"/>